<evidence type="ECO:0000256" key="1">
    <source>
        <dbReference type="ARBA" id="ARBA00007689"/>
    </source>
</evidence>
<feature type="domain" description="YCII-related" evidence="2">
    <location>
        <begin position="1"/>
        <end position="115"/>
    </location>
</feature>
<evidence type="ECO:0000313" key="3">
    <source>
        <dbReference type="EMBL" id="TDW75983.1"/>
    </source>
</evidence>
<proteinExistence type="inferred from homology"/>
<gene>
    <name evidence="3" type="ORF">EV653_1124</name>
</gene>
<dbReference type="OrthoDB" id="3784582at2"/>
<dbReference type="Pfam" id="PF03795">
    <property type="entry name" value="YCII"/>
    <property type="match status" value="1"/>
</dbReference>
<reference evidence="3 4" key="1">
    <citation type="submission" date="2019-03" db="EMBL/GenBank/DDBJ databases">
        <title>Genomic Encyclopedia of Type Strains, Phase III (KMG-III): the genomes of soil and plant-associated and newly described type strains.</title>
        <authorList>
            <person name="Whitman W."/>
        </authorList>
    </citation>
    <scope>NUCLEOTIDE SEQUENCE [LARGE SCALE GENOMIC DNA]</scope>
    <source>
        <strain evidence="3 4">VKM Ac-2573</strain>
    </source>
</reference>
<evidence type="ECO:0000313" key="4">
    <source>
        <dbReference type="Proteomes" id="UP000295146"/>
    </source>
</evidence>
<dbReference type="InterPro" id="IPR011008">
    <property type="entry name" value="Dimeric_a/b-barrel"/>
</dbReference>
<dbReference type="InterPro" id="IPR005545">
    <property type="entry name" value="YCII"/>
</dbReference>
<keyword evidence="4" id="KW-1185">Reference proteome</keyword>
<dbReference type="Proteomes" id="UP000295146">
    <property type="component" value="Unassembled WGS sequence"/>
</dbReference>
<dbReference type="RefSeq" id="WP_134098548.1">
    <property type="nucleotide sequence ID" value="NZ_SODP01000001.1"/>
</dbReference>
<name>A0A4R8CKK8_9ACTN</name>
<comment type="caution">
    <text evidence="3">The sequence shown here is derived from an EMBL/GenBank/DDBJ whole genome shotgun (WGS) entry which is preliminary data.</text>
</comment>
<dbReference type="Gene3D" id="3.30.70.1060">
    <property type="entry name" value="Dimeric alpha+beta barrel"/>
    <property type="match status" value="1"/>
</dbReference>
<protein>
    <recommendedName>
        <fullName evidence="2">YCII-related domain-containing protein</fullName>
    </recommendedName>
</protein>
<sequence length="137" mass="15119">MKFLLLIHNNTEALKQFTEQQLVEMSGGGEEVAATARELFATGELVSILGLKDPGEEKDIQLVAGTPVISDRPLLETKEFLAGAMVLHCESVERALEIAARIPLANFRRVELREIRLDQDDFLAQLDGFLTGRPGES</sequence>
<accession>A0A4R8CKK8</accession>
<dbReference type="AlphaFoldDB" id="A0A4R8CKK8"/>
<organism evidence="3 4">
    <name type="scientific">Kribbella pratensis</name>
    <dbReference type="NCBI Taxonomy" id="2512112"/>
    <lineage>
        <taxon>Bacteria</taxon>
        <taxon>Bacillati</taxon>
        <taxon>Actinomycetota</taxon>
        <taxon>Actinomycetes</taxon>
        <taxon>Propionibacteriales</taxon>
        <taxon>Kribbellaceae</taxon>
        <taxon>Kribbella</taxon>
    </lineage>
</organism>
<evidence type="ECO:0000259" key="2">
    <source>
        <dbReference type="Pfam" id="PF03795"/>
    </source>
</evidence>
<dbReference type="SUPFAM" id="SSF54909">
    <property type="entry name" value="Dimeric alpha+beta barrel"/>
    <property type="match status" value="1"/>
</dbReference>
<dbReference type="EMBL" id="SODP01000001">
    <property type="protein sequence ID" value="TDW75983.1"/>
    <property type="molecule type" value="Genomic_DNA"/>
</dbReference>
<comment type="similarity">
    <text evidence="1">Belongs to the YciI family.</text>
</comment>